<dbReference type="CDD" id="cd04301">
    <property type="entry name" value="NAT_SF"/>
    <property type="match status" value="1"/>
</dbReference>
<protein>
    <recommendedName>
        <fullName evidence="1">N-acetyltransferase domain-containing protein</fullName>
    </recommendedName>
</protein>
<dbReference type="SUPFAM" id="SSF55729">
    <property type="entry name" value="Acyl-CoA N-acyltransferases (Nat)"/>
    <property type="match status" value="1"/>
</dbReference>
<keyword evidence="3" id="KW-1185">Reference proteome</keyword>
<proteinExistence type="predicted"/>
<feature type="domain" description="N-acetyltransferase" evidence="1">
    <location>
        <begin position="76"/>
        <end position="128"/>
    </location>
</feature>
<dbReference type="EMBL" id="OW152823">
    <property type="protein sequence ID" value="CAH2039470.1"/>
    <property type="molecule type" value="Genomic_DNA"/>
</dbReference>
<dbReference type="Gene3D" id="3.40.630.30">
    <property type="match status" value="1"/>
</dbReference>
<dbReference type="InterPro" id="IPR000182">
    <property type="entry name" value="GNAT_dom"/>
</dbReference>
<sequence length="199" mass="23479">MNLNDDRSIDEYLVNLLRQGNSLFAKTEDDRVAGICVSYASSPVDPRKLRNYAFHRQDPNTKDFLNFTAKLQETPNLWDMFKEPKIYEIKMLTVIPEYRRQGLAVMLAEKSIAQAFDQGYKVIRMDCINQYDFKVAESCMLNCLTRFPLHKLRGTNKPYIKQSSKYNRFVRVYVEARIQGDEPDTTRVRQRQHFESFIE</sequence>
<gene>
    <name evidence="2" type="ORF">IPOD504_LOCUS1694</name>
</gene>
<dbReference type="Pfam" id="PF00583">
    <property type="entry name" value="Acetyltransf_1"/>
    <property type="match status" value="1"/>
</dbReference>
<dbReference type="Proteomes" id="UP000837857">
    <property type="component" value="Chromosome 11"/>
</dbReference>
<reference evidence="2" key="1">
    <citation type="submission" date="2022-03" db="EMBL/GenBank/DDBJ databases">
        <authorList>
            <person name="Martin H S."/>
        </authorList>
    </citation>
    <scope>NUCLEOTIDE SEQUENCE</scope>
</reference>
<feature type="non-terminal residue" evidence="2">
    <location>
        <position position="199"/>
    </location>
</feature>
<dbReference type="InterPro" id="IPR016181">
    <property type="entry name" value="Acyl_CoA_acyltransferase"/>
</dbReference>
<dbReference type="PANTHER" id="PTHR20905">
    <property type="entry name" value="N-ACETYLTRANSFERASE-RELATED"/>
    <property type="match status" value="1"/>
</dbReference>
<accession>A0ABN8HSC7</accession>
<evidence type="ECO:0000259" key="1">
    <source>
        <dbReference type="Pfam" id="PF00583"/>
    </source>
</evidence>
<name>A0ABN8HSC7_9NEOP</name>
<evidence type="ECO:0000313" key="2">
    <source>
        <dbReference type="EMBL" id="CAH2039470.1"/>
    </source>
</evidence>
<dbReference type="PANTHER" id="PTHR20905:SF1">
    <property type="entry name" value="AT07410P-RELATED"/>
    <property type="match status" value="1"/>
</dbReference>
<evidence type="ECO:0000313" key="3">
    <source>
        <dbReference type="Proteomes" id="UP000837857"/>
    </source>
</evidence>
<organism evidence="2 3">
    <name type="scientific">Iphiclides podalirius</name>
    <name type="common">scarce swallowtail</name>
    <dbReference type="NCBI Taxonomy" id="110791"/>
    <lineage>
        <taxon>Eukaryota</taxon>
        <taxon>Metazoa</taxon>
        <taxon>Ecdysozoa</taxon>
        <taxon>Arthropoda</taxon>
        <taxon>Hexapoda</taxon>
        <taxon>Insecta</taxon>
        <taxon>Pterygota</taxon>
        <taxon>Neoptera</taxon>
        <taxon>Endopterygota</taxon>
        <taxon>Lepidoptera</taxon>
        <taxon>Glossata</taxon>
        <taxon>Ditrysia</taxon>
        <taxon>Papilionoidea</taxon>
        <taxon>Papilionidae</taxon>
        <taxon>Papilioninae</taxon>
        <taxon>Iphiclides</taxon>
    </lineage>
</organism>